<dbReference type="PANTHER" id="PTHR45792">
    <property type="entry name" value="DIACYLGLYCEROL LIPASE HOMOLOG-RELATED"/>
    <property type="match status" value="1"/>
</dbReference>
<dbReference type="InterPro" id="IPR000008">
    <property type="entry name" value="C2_dom"/>
</dbReference>
<dbReference type="Proteomes" id="UP000242146">
    <property type="component" value="Unassembled WGS sequence"/>
</dbReference>
<evidence type="ECO:0000259" key="16">
    <source>
        <dbReference type="Pfam" id="PF00168"/>
    </source>
</evidence>
<evidence type="ECO:0000256" key="9">
    <source>
        <dbReference type="ARBA" id="ARBA00022963"/>
    </source>
</evidence>
<dbReference type="GO" id="GO:0046340">
    <property type="term" value="P:diacylglycerol catabolic process"/>
    <property type="evidence" value="ECO:0007669"/>
    <property type="project" value="TreeGrafter"/>
</dbReference>
<feature type="compositionally biased region" description="Acidic residues" evidence="15">
    <location>
        <begin position="176"/>
        <end position="191"/>
    </location>
</feature>
<evidence type="ECO:0000259" key="17">
    <source>
        <dbReference type="Pfam" id="PF01764"/>
    </source>
</evidence>
<accession>A0A1X2GGC5</accession>
<keyword evidence="6" id="KW-0479">Metal-binding</keyword>
<feature type="domain" description="C2" evidence="16">
    <location>
        <begin position="2"/>
        <end position="61"/>
    </location>
</feature>
<dbReference type="AlphaFoldDB" id="A0A1X2GGC5"/>
<keyword evidence="5" id="KW-0812">Transmembrane</keyword>
<dbReference type="InterPro" id="IPR029058">
    <property type="entry name" value="AB_hydrolase_fold"/>
</dbReference>
<evidence type="ECO:0000256" key="4">
    <source>
        <dbReference type="ARBA" id="ARBA00022553"/>
    </source>
</evidence>
<evidence type="ECO:0000313" key="19">
    <source>
        <dbReference type="Proteomes" id="UP000242146"/>
    </source>
</evidence>
<organism evidence="18 19">
    <name type="scientific">Hesseltinella vesiculosa</name>
    <dbReference type="NCBI Taxonomy" id="101127"/>
    <lineage>
        <taxon>Eukaryota</taxon>
        <taxon>Fungi</taxon>
        <taxon>Fungi incertae sedis</taxon>
        <taxon>Mucoromycota</taxon>
        <taxon>Mucoromycotina</taxon>
        <taxon>Mucoromycetes</taxon>
        <taxon>Mucorales</taxon>
        <taxon>Cunninghamellaceae</taxon>
        <taxon>Hesseltinella</taxon>
    </lineage>
</organism>
<evidence type="ECO:0000256" key="7">
    <source>
        <dbReference type="ARBA" id="ARBA00022801"/>
    </source>
</evidence>
<keyword evidence="10" id="KW-1133">Transmembrane helix</keyword>
<dbReference type="InterPro" id="IPR035892">
    <property type="entry name" value="C2_domain_sf"/>
</dbReference>
<dbReference type="GO" id="GO:0019369">
    <property type="term" value="P:arachidonate metabolic process"/>
    <property type="evidence" value="ECO:0007669"/>
    <property type="project" value="TreeGrafter"/>
</dbReference>
<dbReference type="SUPFAM" id="SSF49562">
    <property type="entry name" value="C2 domain (Calcium/lipid-binding domain, CaLB)"/>
    <property type="match status" value="1"/>
</dbReference>
<dbReference type="Gene3D" id="3.40.50.1820">
    <property type="entry name" value="alpha/beta hydrolase"/>
    <property type="match status" value="1"/>
</dbReference>
<evidence type="ECO:0000256" key="5">
    <source>
        <dbReference type="ARBA" id="ARBA00022692"/>
    </source>
</evidence>
<proteinExistence type="predicted"/>
<sequence>MGDQVYQTSTSEYTDGRWNEGFEFSVTYHAQLFDTIQLDVYDSYKLLPDRHVGRAEIRLIQLHGMPDTFTNYYEIWDKKLTSGASSHAARKTSNKTNVGALHAKICYHFQQLHQIIDDPSCDELISDDATTTTTTATTSPSPAPVDQQSKDEQRFMRHLQRDRDASSINFCKYESNVEEDGPPVSGDDGEEDVHGQQSSPDDSDASDSLDPLLYAVRRTSLKSDSAATPLHQPTSTSLFSSWFSGSAAPAPPVDKSTATGNIQQAQRDLSAYSSLEALGNDDEDSLKTFPLLDKIGAWTMGKETNQCFRAIIKLLLAIGQGYELSPLQIWTGLTVVEKFYQELPRDRTWDVVTDLNELQLVAHLWRFSMAAYGWKGLNFIGKGNGYLSDAVRSHSDTLSIMEHLALPKENLLAYEFRGEAFRPSYFVARDQATNSIVLSIRGTMSVLDAMTDLVCDYEPWKGGLVHKGMKASALWFFHHVGPKLIAYTNAHATSALYIVGHSLGAATAAILTIMLLDYMDEFKKGKSGDFTLQCIGYAPACGLSLNLSEKYKDHIQSIVFGDDIVSKLCYGTVMDVKQMLIAGSEAARHLDMGELWWAGDPTSDDWKQAFKEVAECRQRCLESNENPKLFIAGKVYQFWLDPIPNNETRVIVERTTPEKVSREIILKKSTIFDHLPNVFDLSIFKAMETVSLPDSDTSLPTKTEPDSDENFLLATDDLEKTARTDASKV</sequence>
<evidence type="ECO:0000256" key="1">
    <source>
        <dbReference type="ARBA" id="ARBA00001913"/>
    </source>
</evidence>
<feature type="region of interest" description="Disordered" evidence="15">
    <location>
        <begin position="132"/>
        <end position="152"/>
    </location>
</feature>
<evidence type="ECO:0000256" key="13">
    <source>
        <dbReference type="ARBA" id="ARBA00024531"/>
    </source>
</evidence>
<gene>
    <name evidence="18" type="ORF">DM01DRAFT_1336298</name>
</gene>
<keyword evidence="11" id="KW-0443">Lipid metabolism</keyword>
<comment type="subcellular location">
    <subcellularLocation>
        <location evidence="2">Cell membrane</location>
        <topology evidence="2">Multi-pass membrane protein</topology>
    </subcellularLocation>
</comment>
<feature type="region of interest" description="Disordered" evidence="15">
    <location>
        <begin position="694"/>
        <end position="715"/>
    </location>
</feature>
<comment type="catalytic activity">
    <reaction evidence="13">
        <text>a 1,2-diacyl-sn-glycerol + H2O = a 2-acylglycerol + a fatty acid + H(+)</text>
        <dbReference type="Rhea" id="RHEA:33275"/>
        <dbReference type="ChEBI" id="CHEBI:15377"/>
        <dbReference type="ChEBI" id="CHEBI:15378"/>
        <dbReference type="ChEBI" id="CHEBI:17389"/>
        <dbReference type="ChEBI" id="CHEBI:17815"/>
        <dbReference type="ChEBI" id="CHEBI:28868"/>
        <dbReference type="EC" id="3.1.1.116"/>
    </reaction>
    <physiologicalReaction direction="left-to-right" evidence="13">
        <dbReference type="Rhea" id="RHEA:33276"/>
    </physiologicalReaction>
</comment>
<evidence type="ECO:0000313" key="18">
    <source>
        <dbReference type="EMBL" id="ORX53109.1"/>
    </source>
</evidence>
<keyword evidence="7" id="KW-0378">Hydrolase</keyword>
<keyword evidence="8" id="KW-0106">Calcium</keyword>
<protein>
    <recommendedName>
        <fullName evidence="14">sn-1-specific diacylglycerol lipase</fullName>
        <ecNumber evidence="14">3.1.1.116</ecNumber>
    </recommendedName>
</protein>
<keyword evidence="19" id="KW-1185">Reference proteome</keyword>
<keyword evidence="3" id="KW-1003">Cell membrane</keyword>
<dbReference type="CDD" id="cd00519">
    <property type="entry name" value="Lipase_3"/>
    <property type="match status" value="1"/>
</dbReference>
<evidence type="ECO:0000256" key="8">
    <source>
        <dbReference type="ARBA" id="ARBA00022837"/>
    </source>
</evidence>
<evidence type="ECO:0000256" key="14">
    <source>
        <dbReference type="ARBA" id="ARBA00026104"/>
    </source>
</evidence>
<reference evidence="18 19" key="1">
    <citation type="submission" date="2016-07" db="EMBL/GenBank/DDBJ databases">
        <title>Pervasive Adenine N6-methylation of Active Genes in Fungi.</title>
        <authorList>
            <consortium name="DOE Joint Genome Institute"/>
            <person name="Mondo S.J."/>
            <person name="Dannebaum R.O."/>
            <person name="Kuo R.C."/>
            <person name="Labutti K."/>
            <person name="Haridas S."/>
            <person name="Kuo A."/>
            <person name="Salamov A."/>
            <person name="Ahrendt S.R."/>
            <person name="Lipzen A."/>
            <person name="Sullivan W."/>
            <person name="Andreopoulos W.B."/>
            <person name="Clum A."/>
            <person name="Lindquist E."/>
            <person name="Daum C."/>
            <person name="Ramamoorthy G.K."/>
            <person name="Gryganskyi A."/>
            <person name="Culley D."/>
            <person name="Magnuson J.K."/>
            <person name="James T.Y."/>
            <person name="O'Malley M.A."/>
            <person name="Stajich J.E."/>
            <person name="Spatafora J.W."/>
            <person name="Visel A."/>
            <person name="Grigoriev I.V."/>
        </authorList>
    </citation>
    <scope>NUCLEOTIDE SEQUENCE [LARGE SCALE GENOMIC DNA]</scope>
    <source>
        <strain evidence="18 19">NRRL 3301</strain>
    </source>
</reference>
<dbReference type="Gene3D" id="2.60.40.150">
    <property type="entry name" value="C2 domain"/>
    <property type="match status" value="1"/>
</dbReference>
<keyword evidence="9" id="KW-0442">Lipid degradation</keyword>
<dbReference type="PANTHER" id="PTHR45792:SF8">
    <property type="entry name" value="DIACYLGLYCEROL LIPASE-ALPHA"/>
    <property type="match status" value="1"/>
</dbReference>
<comment type="cofactor">
    <cofactor evidence="1">
        <name>Ca(2+)</name>
        <dbReference type="ChEBI" id="CHEBI:29108"/>
    </cofactor>
</comment>
<dbReference type="EC" id="3.1.1.116" evidence="14"/>
<dbReference type="SUPFAM" id="SSF53474">
    <property type="entry name" value="alpha/beta-Hydrolases"/>
    <property type="match status" value="1"/>
</dbReference>
<dbReference type="OrthoDB" id="438440at2759"/>
<dbReference type="Pfam" id="PF01764">
    <property type="entry name" value="Lipase_3"/>
    <property type="match status" value="1"/>
</dbReference>
<dbReference type="Pfam" id="PF00168">
    <property type="entry name" value="C2"/>
    <property type="match status" value="1"/>
</dbReference>
<dbReference type="GO" id="GO:0046872">
    <property type="term" value="F:metal ion binding"/>
    <property type="evidence" value="ECO:0007669"/>
    <property type="project" value="UniProtKB-KW"/>
</dbReference>
<evidence type="ECO:0000256" key="10">
    <source>
        <dbReference type="ARBA" id="ARBA00022989"/>
    </source>
</evidence>
<name>A0A1X2GGC5_9FUNG</name>
<evidence type="ECO:0000256" key="12">
    <source>
        <dbReference type="ARBA" id="ARBA00023136"/>
    </source>
</evidence>
<evidence type="ECO:0000256" key="2">
    <source>
        <dbReference type="ARBA" id="ARBA00004651"/>
    </source>
</evidence>
<dbReference type="InterPro" id="IPR052214">
    <property type="entry name" value="DAG_Lipase-Related"/>
</dbReference>
<evidence type="ECO:0000256" key="3">
    <source>
        <dbReference type="ARBA" id="ARBA00022475"/>
    </source>
</evidence>
<dbReference type="GO" id="GO:0016298">
    <property type="term" value="F:lipase activity"/>
    <property type="evidence" value="ECO:0007669"/>
    <property type="project" value="TreeGrafter"/>
</dbReference>
<comment type="caution">
    <text evidence="18">The sequence shown here is derived from an EMBL/GenBank/DDBJ whole genome shotgun (WGS) entry which is preliminary data.</text>
</comment>
<feature type="region of interest" description="Disordered" evidence="15">
    <location>
        <begin position="168"/>
        <end position="208"/>
    </location>
</feature>
<dbReference type="CDD" id="cd00030">
    <property type="entry name" value="C2"/>
    <property type="match status" value="1"/>
</dbReference>
<dbReference type="InterPro" id="IPR002921">
    <property type="entry name" value="Fungal_lipase-type"/>
</dbReference>
<evidence type="ECO:0000256" key="6">
    <source>
        <dbReference type="ARBA" id="ARBA00022723"/>
    </source>
</evidence>
<dbReference type="EMBL" id="MCGT01000016">
    <property type="protein sequence ID" value="ORX53109.1"/>
    <property type="molecule type" value="Genomic_DNA"/>
</dbReference>
<evidence type="ECO:0000256" key="15">
    <source>
        <dbReference type="SAM" id="MobiDB-lite"/>
    </source>
</evidence>
<dbReference type="GO" id="GO:0005886">
    <property type="term" value="C:plasma membrane"/>
    <property type="evidence" value="ECO:0007669"/>
    <property type="project" value="UniProtKB-SubCell"/>
</dbReference>
<keyword evidence="4" id="KW-0597">Phosphoprotein</keyword>
<evidence type="ECO:0000256" key="11">
    <source>
        <dbReference type="ARBA" id="ARBA00023098"/>
    </source>
</evidence>
<keyword evidence="12" id="KW-0472">Membrane</keyword>
<feature type="domain" description="Fungal lipase-type" evidence="17">
    <location>
        <begin position="437"/>
        <end position="568"/>
    </location>
</feature>